<dbReference type="PANTHER" id="PTHR11220:SF36">
    <property type="entry name" value="SOUL HEME-BINDING PROTEIN"/>
    <property type="match status" value="1"/>
</dbReference>
<dbReference type="EMBL" id="CAXHTB010000009">
    <property type="protein sequence ID" value="CAL0312986.1"/>
    <property type="molecule type" value="Genomic_DNA"/>
</dbReference>
<comment type="similarity">
    <text evidence="1">Belongs to the HEBP family.</text>
</comment>
<dbReference type="InterPro" id="IPR011256">
    <property type="entry name" value="Reg_factor_effector_dom_sf"/>
</dbReference>
<protein>
    <submittedName>
        <fullName evidence="2">Uncharacterized protein</fullName>
    </submittedName>
</protein>
<dbReference type="FunFam" id="3.20.80.10:FF:000002">
    <property type="entry name" value="Heme-binding protein 2"/>
    <property type="match status" value="1"/>
</dbReference>
<gene>
    <name evidence="2" type="ORF">LLUT_LOCUS14046</name>
</gene>
<dbReference type="PANTHER" id="PTHR11220">
    <property type="entry name" value="HEME-BINDING PROTEIN-RELATED"/>
    <property type="match status" value="1"/>
</dbReference>
<accession>A0AAV1WW99</accession>
<reference evidence="2 3" key="1">
    <citation type="submission" date="2024-03" db="EMBL/GenBank/DDBJ databases">
        <authorList>
            <person name="Martinez-Hernandez J."/>
        </authorList>
    </citation>
    <scope>NUCLEOTIDE SEQUENCE [LARGE SCALE GENOMIC DNA]</scope>
</reference>
<dbReference type="AlphaFoldDB" id="A0AAV1WW99"/>
<evidence type="ECO:0000256" key="1">
    <source>
        <dbReference type="ARBA" id="ARBA00009817"/>
    </source>
</evidence>
<dbReference type="Gene3D" id="3.20.80.10">
    <property type="entry name" value="Regulatory factor, effector binding domain"/>
    <property type="match status" value="1"/>
</dbReference>
<comment type="caution">
    <text evidence="2">The sequence shown here is derived from an EMBL/GenBank/DDBJ whole genome shotgun (WGS) entry which is preliminary data.</text>
</comment>
<dbReference type="InterPro" id="IPR006917">
    <property type="entry name" value="SOUL_heme-bd"/>
</dbReference>
<evidence type="ECO:0000313" key="2">
    <source>
        <dbReference type="EMBL" id="CAL0312986.1"/>
    </source>
</evidence>
<dbReference type="Pfam" id="PF04832">
    <property type="entry name" value="SOUL"/>
    <property type="match status" value="1"/>
</dbReference>
<dbReference type="SUPFAM" id="SSF55136">
    <property type="entry name" value="Probable bacterial effector-binding domain"/>
    <property type="match status" value="1"/>
</dbReference>
<sequence>MEAKLVCLFFYLSIAICYYCCNLVHAIELPKYTVIKFESDFEIRFYNESSWMSAPVSGSSFEQSTKTGFHRLYQYIHGANLNSTKIAYTAPIITSIPSSTIEDSYIVRMYISSIFEGKQPPQANPELKLQVEKWKTQNIAVRKFSGFAKDDNIKKEIEGLLGSLKKYLNGSYAKMLQDKRSCIIAQYNSSSLNYGRLNEVWITL</sequence>
<proteinExistence type="inferred from homology"/>
<name>A0AAV1WW99_LUPLU</name>
<organism evidence="2 3">
    <name type="scientific">Lupinus luteus</name>
    <name type="common">European yellow lupine</name>
    <dbReference type="NCBI Taxonomy" id="3873"/>
    <lineage>
        <taxon>Eukaryota</taxon>
        <taxon>Viridiplantae</taxon>
        <taxon>Streptophyta</taxon>
        <taxon>Embryophyta</taxon>
        <taxon>Tracheophyta</taxon>
        <taxon>Spermatophyta</taxon>
        <taxon>Magnoliopsida</taxon>
        <taxon>eudicotyledons</taxon>
        <taxon>Gunneridae</taxon>
        <taxon>Pentapetalae</taxon>
        <taxon>rosids</taxon>
        <taxon>fabids</taxon>
        <taxon>Fabales</taxon>
        <taxon>Fabaceae</taxon>
        <taxon>Papilionoideae</taxon>
        <taxon>50 kb inversion clade</taxon>
        <taxon>genistoids sensu lato</taxon>
        <taxon>core genistoids</taxon>
        <taxon>Genisteae</taxon>
        <taxon>Lupinus</taxon>
    </lineage>
</organism>
<keyword evidence="3" id="KW-1185">Reference proteome</keyword>
<dbReference type="Proteomes" id="UP001497480">
    <property type="component" value="Unassembled WGS sequence"/>
</dbReference>
<evidence type="ECO:0000313" key="3">
    <source>
        <dbReference type="Proteomes" id="UP001497480"/>
    </source>
</evidence>